<feature type="region of interest" description="Disordered" evidence="1">
    <location>
        <begin position="1"/>
        <end position="36"/>
    </location>
</feature>
<dbReference type="Proteomes" id="UP001243009">
    <property type="component" value="Unassembled WGS sequence"/>
</dbReference>
<reference evidence="2 3" key="1">
    <citation type="submission" date="2023-08" db="EMBL/GenBank/DDBJ databases">
        <title>The draft genome sequence of Paracraurococcus sp. LOR1-02.</title>
        <authorList>
            <person name="Kingkaew E."/>
            <person name="Tanasupawat S."/>
        </authorList>
    </citation>
    <scope>NUCLEOTIDE SEQUENCE [LARGE SCALE GENOMIC DNA]</scope>
    <source>
        <strain evidence="2 3">LOR1-02</strain>
    </source>
</reference>
<evidence type="ECO:0000313" key="3">
    <source>
        <dbReference type="Proteomes" id="UP001243009"/>
    </source>
</evidence>
<proteinExistence type="predicted"/>
<evidence type="ECO:0000313" key="2">
    <source>
        <dbReference type="EMBL" id="MDO9713784.1"/>
    </source>
</evidence>
<accession>A0ABT9EC40</accession>
<protein>
    <submittedName>
        <fullName evidence="2">Uncharacterized protein</fullName>
    </submittedName>
</protein>
<name>A0ABT9EC40_9PROT</name>
<organism evidence="2 3">
    <name type="scientific">Paracraurococcus lichenis</name>
    <dbReference type="NCBI Taxonomy" id="3064888"/>
    <lineage>
        <taxon>Bacteria</taxon>
        <taxon>Pseudomonadati</taxon>
        <taxon>Pseudomonadota</taxon>
        <taxon>Alphaproteobacteria</taxon>
        <taxon>Acetobacterales</taxon>
        <taxon>Roseomonadaceae</taxon>
        <taxon>Paracraurococcus</taxon>
    </lineage>
</organism>
<comment type="caution">
    <text evidence="2">The sequence shown here is derived from an EMBL/GenBank/DDBJ whole genome shotgun (WGS) entry which is preliminary data.</text>
</comment>
<gene>
    <name evidence="2" type="ORF">Q7A36_36075</name>
</gene>
<dbReference type="EMBL" id="JAUTWS010000121">
    <property type="protein sequence ID" value="MDO9713784.1"/>
    <property type="molecule type" value="Genomic_DNA"/>
</dbReference>
<dbReference type="RefSeq" id="WP_305108633.1">
    <property type="nucleotide sequence ID" value="NZ_JAUTWS010000121.1"/>
</dbReference>
<sequence length="129" mass="14160">MATAPSQAKVDEIGGGDFFATPPGSTNMPPPPADPDDLDLVRQWLLDRHRTEWASARGAIYRLLQRAQTTDGAPMSLSDRLKVARVVPRALEIIQEGERRAWGLDADLIDYDALTDAQLAALARGRRPQ</sequence>
<evidence type="ECO:0000256" key="1">
    <source>
        <dbReference type="SAM" id="MobiDB-lite"/>
    </source>
</evidence>
<keyword evidence="3" id="KW-1185">Reference proteome</keyword>